<dbReference type="HAMAP" id="MF_00909">
    <property type="entry name" value="FtsZ"/>
    <property type="match status" value="1"/>
</dbReference>
<evidence type="ECO:0000256" key="8">
    <source>
        <dbReference type="HAMAP-Rule" id="MF_00909"/>
    </source>
</evidence>
<evidence type="ECO:0000256" key="6">
    <source>
        <dbReference type="ARBA" id="ARBA00023210"/>
    </source>
</evidence>
<comment type="function">
    <text evidence="8">Essential cell division protein that forms a contractile ring structure (Z ring) at the future cell division site. The regulation of the ring assembly controls the timing and the location of cell division. One of the functions of the FtsZ ring is to recruit other cell division proteins to the septum to produce a new cell wall between the dividing cells. Binds GTP and shows GTPase activity.</text>
</comment>
<dbReference type="Proteomes" id="UP000092401">
    <property type="component" value="Unassembled WGS sequence"/>
</dbReference>
<dbReference type="GO" id="GO:0005525">
    <property type="term" value="F:GTP binding"/>
    <property type="evidence" value="ECO:0007669"/>
    <property type="project" value="UniProtKB-UniRule"/>
</dbReference>
<dbReference type="PANTHER" id="PTHR30314">
    <property type="entry name" value="CELL DIVISION PROTEIN FTSZ-RELATED"/>
    <property type="match status" value="1"/>
</dbReference>
<evidence type="ECO:0000313" key="13">
    <source>
        <dbReference type="EMBL" id="KYC44572.1"/>
    </source>
</evidence>
<evidence type="ECO:0000259" key="11">
    <source>
        <dbReference type="SMART" id="SM00864"/>
    </source>
</evidence>
<accession>A0A150II04</accession>
<dbReference type="PATRIC" id="fig|1706437.3.peg.167"/>
<dbReference type="InterPro" id="IPR003008">
    <property type="entry name" value="Tubulin_FtsZ_GTPase"/>
</dbReference>
<dbReference type="FunFam" id="3.40.50.1440:FF:000023">
    <property type="entry name" value="Cell division protein FtsZ"/>
    <property type="match status" value="1"/>
</dbReference>
<evidence type="ECO:0000256" key="3">
    <source>
        <dbReference type="ARBA" id="ARBA00022618"/>
    </source>
</evidence>
<proteinExistence type="inferred from homology"/>
<dbReference type="InterPro" id="IPR008280">
    <property type="entry name" value="Tub_FtsZ_C"/>
</dbReference>
<dbReference type="InterPro" id="IPR024757">
    <property type="entry name" value="FtsZ_C"/>
</dbReference>
<feature type="domain" description="Tubulin/FtsZ GTPase" evidence="11">
    <location>
        <begin position="41"/>
        <end position="232"/>
    </location>
</feature>
<accession>A0A150J1X3</accession>
<dbReference type="Gene3D" id="3.40.50.1440">
    <property type="entry name" value="Tubulin/FtsZ, GTPase domain"/>
    <property type="match status" value="1"/>
</dbReference>
<dbReference type="SMART" id="SM00864">
    <property type="entry name" value="Tubulin"/>
    <property type="match status" value="1"/>
</dbReference>
<dbReference type="SUPFAM" id="SSF52490">
    <property type="entry name" value="Tubulin nucleotide-binding domain-like"/>
    <property type="match status" value="1"/>
</dbReference>
<name>A0A150II04_9EURY</name>
<dbReference type="Pfam" id="PF12327">
    <property type="entry name" value="FtsZ_C"/>
    <property type="match status" value="1"/>
</dbReference>
<evidence type="ECO:0000256" key="5">
    <source>
        <dbReference type="ARBA" id="ARBA00023134"/>
    </source>
</evidence>
<dbReference type="GO" id="GO:0032153">
    <property type="term" value="C:cell division site"/>
    <property type="evidence" value="ECO:0007669"/>
    <property type="project" value="UniProtKB-UniRule"/>
</dbReference>
<dbReference type="GO" id="GO:0005737">
    <property type="term" value="C:cytoplasm"/>
    <property type="evidence" value="ECO:0007669"/>
    <property type="project" value="UniProtKB-SubCell"/>
</dbReference>
<dbReference type="InterPro" id="IPR036525">
    <property type="entry name" value="Tubulin/FtsZ_GTPase_sf"/>
</dbReference>
<feature type="binding site" evidence="8">
    <location>
        <position position="214"/>
    </location>
    <ligand>
        <name>GTP</name>
        <dbReference type="ChEBI" id="CHEBI:37565"/>
    </ligand>
</feature>
<dbReference type="CDD" id="cd02201">
    <property type="entry name" value="FtsZ_type1"/>
    <property type="match status" value="1"/>
</dbReference>
<dbReference type="InterPro" id="IPR020805">
    <property type="entry name" value="Cell_div_FtsZ_CS"/>
</dbReference>
<dbReference type="InterPro" id="IPR045061">
    <property type="entry name" value="FtsZ/CetZ"/>
</dbReference>
<protein>
    <recommendedName>
        <fullName evidence="8 9">Cell division protein FtsZ</fullName>
    </recommendedName>
</protein>
<keyword evidence="3 8" id="KW-0132">Cell division</keyword>
<dbReference type="NCBIfam" id="TIGR00065">
    <property type="entry name" value="ftsZ"/>
    <property type="match status" value="1"/>
</dbReference>
<dbReference type="GO" id="GO:0043093">
    <property type="term" value="P:FtsZ-dependent cytokinesis"/>
    <property type="evidence" value="ECO:0007669"/>
    <property type="project" value="UniProtKB-UniRule"/>
</dbReference>
<comment type="subcellular location">
    <subcellularLocation>
        <location evidence="8">Cytoplasm</location>
    </subcellularLocation>
    <text evidence="8">Assembles at midcell at the inner surface of the cytoplasmic membrane.</text>
</comment>
<keyword evidence="6 8" id="KW-0717">Septation</keyword>
<dbReference type="GO" id="GO:0051258">
    <property type="term" value="P:protein polymerization"/>
    <property type="evidence" value="ECO:0007669"/>
    <property type="project" value="UniProtKB-UniRule"/>
</dbReference>
<dbReference type="InterPro" id="IPR000158">
    <property type="entry name" value="Cell_div_FtsZ"/>
</dbReference>
<evidence type="ECO:0000256" key="7">
    <source>
        <dbReference type="ARBA" id="ARBA00023306"/>
    </source>
</evidence>
<dbReference type="Proteomes" id="UP000091929">
    <property type="component" value="Unassembled WGS sequence"/>
</dbReference>
<dbReference type="EMBL" id="LNJC01000003">
    <property type="protein sequence ID" value="KYC51138.1"/>
    <property type="molecule type" value="Genomic_DNA"/>
</dbReference>
<evidence type="ECO:0000313" key="15">
    <source>
        <dbReference type="EMBL" id="KYC51138.1"/>
    </source>
</evidence>
<dbReference type="InterPro" id="IPR037103">
    <property type="entry name" value="Tubulin/FtsZ-like_C"/>
</dbReference>
<dbReference type="SUPFAM" id="SSF55307">
    <property type="entry name" value="Tubulin C-terminal domain-like"/>
    <property type="match status" value="1"/>
</dbReference>
<evidence type="ECO:0000313" key="16">
    <source>
        <dbReference type="Proteomes" id="UP000091929"/>
    </source>
</evidence>
<dbReference type="PANTHER" id="PTHR30314:SF3">
    <property type="entry name" value="MITOCHONDRIAL DIVISION PROTEIN FSZA"/>
    <property type="match status" value="1"/>
</dbReference>
<dbReference type="EMBL" id="LNGE01000055">
    <property type="protein sequence ID" value="KYC44572.1"/>
    <property type="molecule type" value="Genomic_DNA"/>
</dbReference>
<comment type="similarity">
    <text evidence="1 8 10">Belongs to the FtsZ family.</text>
</comment>
<dbReference type="SMART" id="SM00865">
    <property type="entry name" value="Tubulin_C"/>
    <property type="match status" value="1"/>
</dbReference>
<keyword evidence="5 8" id="KW-0342">GTP-binding</keyword>
<evidence type="ECO:0000313" key="17">
    <source>
        <dbReference type="Proteomes" id="UP000092401"/>
    </source>
</evidence>
<organism evidence="13 17">
    <name type="scientific">Candidatus Methanofastidiosum methylothiophilum</name>
    <dbReference type="NCBI Taxonomy" id="1705564"/>
    <lineage>
        <taxon>Archaea</taxon>
        <taxon>Methanobacteriati</taxon>
        <taxon>Methanobacteriota</taxon>
        <taxon>Stenosarchaea group</taxon>
        <taxon>Candidatus Methanofastidiosia</taxon>
        <taxon>Candidatus Methanofastidiosales</taxon>
        <taxon>Candidatus Methanofastidiosaceae</taxon>
        <taxon>Candidatus Methanofastidiosum</taxon>
    </lineage>
</organism>
<evidence type="ECO:0000256" key="10">
    <source>
        <dbReference type="RuleBase" id="RU003360"/>
    </source>
</evidence>
<dbReference type="InterPro" id="IPR018316">
    <property type="entry name" value="Tubulin/FtsZ_2-layer-sand-dom"/>
</dbReference>
<keyword evidence="2 8" id="KW-0963">Cytoplasm</keyword>
<dbReference type="PROSITE" id="PS01135">
    <property type="entry name" value="FTSZ_2"/>
    <property type="match status" value="1"/>
</dbReference>
<keyword evidence="7 8" id="KW-0131">Cell cycle</keyword>
<evidence type="ECO:0000259" key="12">
    <source>
        <dbReference type="SMART" id="SM00865"/>
    </source>
</evidence>
<dbReference type="Proteomes" id="UP000092403">
    <property type="component" value="Unassembled WGS sequence"/>
</dbReference>
<dbReference type="EMBL" id="LNGF01000002">
    <property type="protein sequence ID" value="KYC48657.1"/>
    <property type="molecule type" value="Genomic_DNA"/>
</dbReference>
<sequence>MRSVIEDAIERAVTEKEIVKDHRYTSVDEELERVLRESRAKIKVIGTGGAGSNAIDRLMEIGVIGVEAVAVNTDAQDLLDTRADKKILIGKEVTRGLGAGNDPKVGEESAREDERTIRDVLEGSDMVFVTCGLGGGTGTGSAPVIAEISKKLGALTVAVVTLPFTVEGLRRQRNAEKGLERLRKVTDTVIVIPNDKLLDIAPGLPINAAFKVSDDILIRAVGGIAELITKPGLVNVDFADVRSVMREGDVAMIGMGESDTENRAKEAITEALSSPLIDVDVTGAKGALINITGSSNMKLEEAEKIVEHVTNELEPDAQIIWGAMINEDIKNGLRVMVVLSGVKSPYIFGRKETEMLIESETPVRGIDLGIEYI</sequence>
<dbReference type="PATRIC" id="fig|1706436.3.peg.1640"/>
<dbReference type="PROSITE" id="PS01134">
    <property type="entry name" value="FTSZ_1"/>
    <property type="match status" value="1"/>
</dbReference>
<dbReference type="Gene3D" id="3.30.1330.20">
    <property type="entry name" value="Tubulin/FtsZ, C-terminal domain"/>
    <property type="match status" value="1"/>
</dbReference>
<comment type="subunit">
    <text evidence="8">Homodimer. Polymerizes to form a dynamic ring structure in a strictly GTP-dependent manner. Interacts directly with several other division proteins.</text>
</comment>
<evidence type="ECO:0000256" key="1">
    <source>
        <dbReference type="ARBA" id="ARBA00009690"/>
    </source>
</evidence>
<dbReference type="PRINTS" id="PR00423">
    <property type="entry name" value="CELLDVISFTSZ"/>
</dbReference>
<dbReference type="AlphaFoldDB" id="A0A150II04"/>
<comment type="caution">
    <text evidence="13">The sequence shown here is derived from an EMBL/GenBank/DDBJ whole genome shotgun (WGS) entry which is preliminary data.</text>
</comment>
<dbReference type="PATRIC" id="fig|1706438.3.peg.264"/>
<accession>A0A150IUJ0</accession>
<gene>
    <name evidence="13" type="primary">ftsZ1_3</name>
    <name evidence="8" type="synonym">ftsZ</name>
    <name evidence="14" type="synonym">ftsZ1_1</name>
    <name evidence="13" type="ORF">APG10_01622</name>
    <name evidence="14" type="ORF">APG11_00167</name>
    <name evidence="15" type="ORF">APG12_00264</name>
</gene>
<keyword evidence="4 8" id="KW-0547">Nucleotide-binding</keyword>
<reference evidence="16 17" key="1">
    <citation type="journal article" date="2016" name="ISME J.">
        <title>Chasing the elusive Euryarchaeota class WSA2: genomes reveal a uniquely fastidious methyl-reducing methanogen.</title>
        <authorList>
            <person name="Nobu M.K."/>
            <person name="Narihiro T."/>
            <person name="Kuroda K."/>
            <person name="Mei R."/>
            <person name="Liu W.T."/>
        </authorList>
    </citation>
    <scope>NUCLEOTIDE SEQUENCE [LARGE SCALE GENOMIC DNA]</scope>
    <source>
        <strain evidence="13">B03fssc0709_Meth_Bin005</strain>
        <strain evidence="14">B15fssc0709_Meth_Bin003</strain>
        <strain evidence="15">BMIXfssc0709_Meth_Bin006</strain>
    </source>
</reference>
<dbReference type="Pfam" id="PF00091">
    <property type="entry name" value="Tubulin"/>
    <property type="match status" value="1"/>
</dbReference>
<feature type="binding site" evidence="8">
    <location>
        <begin position="49"/>
        <end position="53"/>
    </location>
    <ligand>
        <name>GTP</name>
        <dbReference type="ChEBI" id="CHEBI:37565"/>
    </ligand>
</feature>
<dbReference type="GO" id="GO:0003924">
    <property type="term" value="F:GTPase activity"/>
    <property type="evidence" value="ECO:0007669"/>
    <property type="project" value="UniProtKB-UniRule"/>
</dbReference>
<evidence type="ECO:0000256" key="2">
    <source>
        <dbReference type="ARBA" id="ARBA00022490"/>
    </source>
</evidence>
<evidence type="ECO:0000256" key="4">
    <source>
        <dbReference type="ARBA" id="ARBA00022741"/>
    </source>
</evidence>
<evidence type="ECO:0000256" key="9">
    <source>
        <dbReference type="NCBIfam" id="TIGR00065"/>
    </source>
</evidence>
<feature type="binding site" evidence="8">
    <location>
        <position position="171"/>
    </location>
    <ligand>
        <name>GTP</name>
        <dbReference type="ChEBI" id="CHEBI:37565"/>
    </ligand>
</feature>
<feature type="domain" description="Tubulin/FtsZ 2-layer sandwich" evidence="12">
    <location>
        <begin position="234"/>
        <end position="351"/>
    </location>
</feature>
<feature type="binding site" evidence="8">
    <location>
        <begin position="136"/>
        <end position="138"/>
    </location>
    <ligand>
        <name>GTP</name>
        <dbReference type="ChEBI" id="CHEBI:37565"/>
    </ligand>
</feature>
<evidence type="ECO:0000313" key="14">
    <source>
        <dbReference type="EMBL" id="KYC48657.1"/>
    </source>
</evidence>
<feature type="binding site" evidence="8">
    <location>
        <position position="167"/>
    </location>
    <ligand>
        <name>GTP</name>
        <dbReference type="ChEBI" id="CHEBI:37565"/>
    </ligand>
</feature>